<evidence type="ECO:0000259" key="2">
    <source>
        <dbReference type="Pfam" id="PF00589"/>
    </source>
</evidence>
<keyword evidence="1" id="KW-0233">DNA recombination</keyword>
<evidence type="ECO:0000256" key="1">
    <source>
        <dbReference type="ARBA" id="ARBA00023172"/>
    </source>
</evidence>
<dbReference type="EMBL" id="CVMG01000065">
    <property type="protein sequence ID" value="CRG52648.1"/>
    <property type="molecule type" value="Genomic_DNA"/>
</dbReference>
<dbReference type="SUPFAM" id="SSF56349">
    <property type="entry name" value="DNA breaking-rejoining enzymes"/>
    <property type="match status" value="1"/>
</dbReference>
<dbReference type="InterPro" id="IPR013762">
    <property type="entry name" value="Integrase-like_cat_sf"/>
</dbReference>
<dbReference type="Proteomes" id="UP000047420">
    <property type="component" value="Unassembled WGS sequence"/>
</dbReference>
<organism evidence="3 4">
    <name type="scientific">Yersinia wautersii</name>
    <dbReference type="NCBI Taxonomy" id="1341643"/>
    <lineage>
        <taxon>Bacteria</taxon>
        <taxon>Pseudomonadati</taxon>
        <taxon>Pseudomonadota</taxon>
        <taxon>Gammaproteobacteria</taxon>
        <taxon>Enterobacterales</taxon>
        <taxon>Yersiniaceae</taxon>
        <taxon>Yersinia</taxon>
    </lineage>
</organism>
<accession>A0ABM9TPJ5</accession>
<comment type="caution">
    <text evidence="3">The sequence shown here is derived from an EMBL/GenBank/DDBJ whole genome shotgun (WGS) entry which is preliminary data.</text>
</comment>
<gene>
    <name evidence="3" type="ORF">ERS008478_04333</name>
</gene>
<evidence type="ECO:0000313" key="3">
    <source>
        <dbReference type="EMBL" id="CRG52648.1"/>
    </source>
</evidence>
<dbReference type="InterPro" id="IPR002104">
    <property type="entry name" value="Integrase_catalytic"/>
</dbReference>
<protein>
    <submittedName>
        <fullName evidence="3">Phage integrase family</fullName>
    </submittedName>
</protein>
<dbReference type="InterPro" id="IPR011010">
    <property type="entry name" value="DNA_brk_join_enz"/>
</dbReference>
<name>A0ABM9TPJ5_9GAMM</name>
<proteinExistence type="predicted"/>
<keyword evidence="4" id="KW-1185">Reference proteome</keyword>
<dbReference type="Pfam" id="PF00589">
    <property type="entry name" value="Phage_integrase"/>
    <property type="match status" value="1"/>
</dbReference>
<reference evidence="3 4" key="1">
    <citation type="submission" date="2015-03" db="EMBL/GenBank/DDBJ databases">
        <authorList>
            <consortium name="Pathogen Informatics"/>
            <person name="Murphy D."/>
        </authorList>
    </citation>
    <scope>NUCLEOTIDE SEQUENCE [LARGE SCALE GENOMIC DNA]</scope>
    <source>
        <strain evidence="3 4">WP-931201</strain>
    </source>
</reference>
<feature type="domain" description="Tyr recombinase" evidence="2">
    <location>
        <begin position="1"/>
        <end position="85"/>
    </location>
</feature>
<dbReference type="Gene3D" id="1.10.443.10">
    <property type="entry name" value="Intergrase catalytic core"/>
    <property type="match status" value="1"/>
</dbReference>
<evidence type="ECO:0000313" key="4">
    <source>
        <dbReference type="Proteomes" id="UP000047420"/>
    </source>
</evidence>
<sequence length="105" mass="12216">MAWEDVNLDKGTVHLRETKSGIEHHVQLSIQATQFLQSLYTEKERFLFPLRLTHKPVQQSSLSLFASKLRKKGKMLDIPHWTPHDEPCALVWPVLDALVKSQRLF</sequence>